<organism evidence="3">
    <name type="scientific">Streptantibioticus silvisoli</name>
    <dbReference type="NCBI Taxonomy" id="2705255"/>
    <lineage>
        <taxon>Bacteria</taxon>
        <taxon>Bacillati</taxon>
        <taxon>Actinomycetota</taxon>
        <taxon>Actinomycetes</taxon>
        <taxon>Kitasatosporales</taxon>
        <taxon>Streptomycetaceae</taxon>
        <taxon>Streptantibioticus</taxon>
    </lineage>
</organism>
<dbReference type="Proteomes" id="UP001156398">
    <property type="component" value="Unassembled WGS sequence"/>
</dbReference>
<sequence>MTHDETARLTVGQRDPALTERLDSELTAFNDAATGGAERDAFSVAVREPDGELVGGLTAWTWGGCLGISLLWVREDARGAGWGSALLRAAEQEGARRGCDRAVVSSFTFQAPDFYRGHGYRETGRMLGLPGGHEDVHLFKRLAAEAG</sequence>
<feature type="domain" description="N-acetyltransferase" evidence="1">
    <location>
        <begin position="1"/>
        <end position="143"/>
    </location>
</feature>
<accession>A0AA90K0J2</accession>
<dbReference type="AlphaFoldDB" id="A0AA90K0J2"/>
<dbReference type="EMBL" id="JABXJJ020000041">
    <property type="protein sequence ID" value="MDI5973091.1"/>
    <property type="molecule type" value="Genomic_DNA"/>
</dbReference>
<dbReference type="CDD" id="cd04301">
    <property type="entry name" value="NAT_SF"/>
    <property type="match status" value="1"/>
</dbReference>
<keyword evidence="4" id="KW-1185">Reference proteome</keyword>
<dbReference type="Pfam" id="PF00583">
    <property type="entry name" value="Acetyltransf_1"/>
    <property type="match status" value="1"/>
</dbReference>
<dbReference type="SUPFAM" id="SSF55729">
    <property type="entry name" value="Acyl-CoA N-acyltransferases (Nat)"/>
    <property type="match status" value="1"/>
</dbReference>
<dbReference type="GO" id="GO:0016747">
    <property type="term" value="F:acyltransferase activity, transferring groups other than amino-acyl groups"/>
    <property type="evidence" value="ECO:0007669"/>
    <property type="project" value="InterPro"/>
</dbReference>
<evidence type="ECO:0000259" key="1">
    <source>
        <dbReference type="PROSITE" id="PS51186"/>
    </source>
</evidence>
<comment type="caution">
    <text evidence="3">The sequence shown here is derived from an EMBL/GenBank/DDBJ whole genome shotgun (WGS) entry which is preliminary data.</text>
</comment>
<dbReference type="InterPro" id="IPR000182">
    <property type="entry name" value="GNAT_dom"/>
</dbReference>
<proteinExistence type="predicted"/>
<dbReference type="EMBL" id="JAAGKO020000027">
    <property type="protein sequence ID" value="MDI5964749.1"/>
    <property type="molecule type" value="Genomic_DNA"/>
</dbReference>
<evidence type="ECO:0000313" key="3">
    <source>
        <dbReference type="EMBL" id="MDI5973091.1"/>
    </source>
</evidence>
<name>A0AA90K0J2_9ACTN</name>
<evidence type="ECO:0000313" key="4">
    <source>
        <dbReference type="Proteomes" id="UP001156398"/>
    </source>
</evidence>
<protein>
    <submittedName>
        <fullName evidence="3">GNAT family N-acetyltransferase</fullName>
    </submittedName>
</protein>
<dbReference type="PROSITE" id="PS51186">
    <property type="entry name" value="GNAT"/>
    <property type="match status" value="1"/>
</dbReference>
<dbReference type="InterPro" id="IPR016181">
    <property type="entry name" value="Acyl_CoA_acyltransferase"/>
</dbReference>
<gene>
    <name evidence="2" type="ORF">POF43_018810</name>
    <name evidence="3" type="ORF">POF50_027725</name>
</gene>
<evidence type="ECO:0000313" key="2">
    <source>
        <dbReference type="EMBL" id="MDI5964749.1"/>
    </source>
</evidence>
<dbReference type="Gene3D" id="3.40.630.30">
    <property type="match status" value="1"/>
</dbReference>
<dbReference type="RefSeq" id="WP_271316901.1">
    <property type="nucleotide sequence ID" value="NZ_JAAGKO020000027.1"/>
</dbReference>
<reference evidence="3 4" key="1">
    <citation type="submission" date="2023-05" db="EMBL/GenBank/DDBJ databases">
        <title>Streptantibioticus silvisoli sp. nov., acidotolerant actinomycetes 1 from pine litter.</title>
        <authorList>
            <person name="Swiecimska M."/>
            <person name="Golinska P."/>
            <person name="Sangal V."/>
            <person name="Wachnowicz B."/>
            <person name="Goodfellow M."/>
        </authorList>
    </citation>
    <scope>NUCLEOTIDE SEQUENCE</scope>
    <source>
        <strain evidence="3">SL13</strain>
        <strain evidence="2 4">SL54</strain>
    </source>
</reference>